<reference evidence="3 4" key="1">
    <citation type="journal article" date="2019" name="Nat. Ecol. Evol.">
        <title>Megaphylogeny resolves global patterns of mushroom evolution.</title>
        <authorList>
            <person name="Varga T."/>
            <person name="Krizsan K."/>
            <person name="Foldi C."/>
            <person name="Dima B."/>
            <person name="Sanchez-Garcia M."/>
            <person name="Sanchez-Ramirez S."/>
            <person name="Szollosi G.J."/>
            <person name="Szarkandi J.G."/>
            <person name="Papp V."/>
            <person name="Albert L."/>
            <person name="Andreopoulos W."/>
            <person name="Angelini C."/>
            <person name="Antonin V."/>
            <person name="Barry K.W."/>
            <person name="Bougher N.L."/>
            <person name="Buchanan P."/>
            <person name="Buyck B."/>
            <person name="Bense V."/>
            <person name="Catcheside P."/>
            <person name="Chovatia M."/>
            <person name="Cooper J."/>
            <person name="Damon W."/>
            <person name="Desjardin D."/>
            <person name="Finy P."/>
            <person name="Geml J."/>
            <person name="Haridas S."/>
            <person name="Hughes K."/>
            <person name="Justo A."/>
            <person name="Karasinski D."/>
            <person name="Kautmanova I."/>
            <person name="Kiss B."/>
            <person name="Kocsube S."/>
            <person name="Kotiranta H."/>
            <person name="LaButti K.M."/>
            <person name="Lechner B.E."/>
            <person name="Liimatainen K."/>
            <person name="Lipzen A."/>
            <person name="Lukacs Z."/>
            <person name="Mihaltcheva S."/>
            <person name="Morgado L.N."/>
            <person name="Niskanen T."/>
            <person name="Noordeloos M.E."/>
            <person name="Ohm R.A."/>
            <person name="Ortiz-Santana B."/>
            <person name="Ovrebo C."/>
            <person name="Racz N."/>
            <person name="Riley R."/>
            <person name="Savchenko A."/>
            <person name="Shiryaev A."/>
            <person name="Soop K."/>
            <person name="Spirin V."/>
            <person name="Szebenyi C."/>
            <person name="Tomsovsky M."/>
            <person name="Tulloss R.E."/>
            <person name="Uehling J."/>
            <person name="Grigoriev I.V."/>
            <person name="Vagvolgyi C."/>
            <person name="Papp T."/>
            <person name="Martin F.M."/>
            <person name="Miettinen O."/>
            <person name="Hibbett D.S."/>
            <person name="Nagy L.G."/>
        </authorList>
    </citation>
    <scope>NUCLEOTIDE SEQUENCE [LARGE SCALE GENOMIC DNA]</scope>
    <source>
        <strain evidence="3 4">CBS 166.37</strain>
    </source>
</reference>
<feature type="compositionally biased region" description="Low complexity" evidence="1">
    <location>
        <begin position="104"/>
        <end position="119"/>
    </location>
</feature>
<keyword evidence="2" id="KW-0812">Transmembrane</keyword>
<feature type="region of interest" description="Disordered" evidence="1">
    <location>
        <begin position="1"/>
        <end position="135"/>
    </location>
</feature>
<dbReference type="AlphaFoldDB" id="A0A5C3LIW5"/>
<feature type="compositionally biased region" description="Polar residues" evidence="1">
    <location>
        <begin position="51"/>
        <end position="62"/>
    </location>
</feature>
<evidence type="ECO:0000256" key="1">
    <source>
        <dbReference type="SAM" id="MobiDB-lite"/>
    </source>
</evidence>
<keyword evidence="2" id="KW-1133">Transmembrane helix</keyword>
<dbReference type="Proteomes" id="UP000308652">
    <property type="component" value="Unassembled WGS sequence"/>
</dbReference>
<evidence type="ECO:0000256" key="2">
    <source>
        <dbReference type="SAM" id="Phobius"/>
    </source>
</evidence>
<feature type="transmembrane region" description="Helical" evidence="2">
    <location>
        <begin position="302"/>
        <end position="325"/>
    </location>
</feature>
<keyword evidence="2" id="KW-0472">Membrane</keyword>
<feature type="compositionally biased region" description="Polar residues" evidence="1">
    <location>
        <begin position="202"/>
        <end position="211"/>
    </location>
</feature>
<proteinExistence type="predicted"/>
<keyword evidence="4" id="KW-1185">Reference proteome</keyword>
<feature type="compositionally biased region" description="Polar residues" evidence="1">
    <location>
        <begin position="179"/>
        <end position="189"/>
    </location>
</feature>
<evidence type="ECO:0000313" key="3">
    <source>
        <dbReference type="EMBL" id="TFK33019.1"/>
    </source>
</evidence>
<protein>
    <submittedName>
        <fullName evidence="3">Uncharacterized protein</fullName>
    </submittedName>
</protein>
<dbReference type="OrthoDB" id="3261666at2759"/>
<dbReference type="STRING" id="68775.A0A5C3LIW5"/>
<accession>A0A5C3LIW5</accession>
<sequence>MAPLAGRPPFATDEPDSFYESPPPQRRIRQPKPEDNNKRSSAYDVYDNYLDSKNPQQDNRQSGVGALGMGLLNMADSDDDSDDEHSYDKRRAKPTPAAVPAPSTPASKHAALAAALSPARTSPQPAPQPIAAPRPGYAAPIAALNLARPEAAVVPQGRQPPSNLRIDPNAQNPFEHPQHNQPQFSNPFQDPSPVLQRPFLTASPSPSLVSSTPHPLHPPITPITPVFARAAGVKFSEPIPRTKPIMRGNSEETLLPKRGEKGDDFWRRFSMVAKEESKKPSGHKESSWLRKTRASTNHLSRWVWIVGIVLIICIAGAIGLGLYISSKAPSHQAPKVFGGSANEAATGVPTAAAATGTAKGGASSSVLHVSPTHTVARRVAGPESTGVVGSRGNATRRHRNRMMDGVF</sequence>
<dbReference type="EMBL" id="ML213657">
    <property type="protein sequence ID" value="TFK33019.1"/>
    <property type="molecule type" value="Genomic_DNA"/>
</dbReference>
<gene>
    <name evidence="3" type="ORF">BDQ12DRAFT_450788</name>
</gene>
<evidence type="ECO:0000313" key="4">
    <source>
        <dbReference type="Proteomes" id="UP000308652"/>
    </source>
</evidence>
<feature type="region of interest" description="Disordered" evidence="1">
    <location>
        <begin position="382"/>
        <end position="407"/>
    </location>
</feature>
<name>A0A5C3LIW5_9AGAR</name>
<organism evidence="3 4">
    <name type="scientific">Crucibulum laeve</name>
    <dbReference type="NCBI Taxonomy" id="68775"/>
    <lineage>
        <taxon>Eukaryota</taxon>
        <taxon>Fungi</taxon>
        <taxon>Dikarya</taxon>
        <taxon>Basidiomycota</taxon>
        <taxon>Agaricomycotina</taxon>
        <taxon>Agaricomycetes</taxon>
        <taxon>Agaricomycetidae</taxon>
        <taxon>Agaricales</taxon>
        <taxon>Agaricineae</taxon>
        <taxon>Nidulariaceae</taxon>
        <taxon>Crucibulum</taxon>
    </lineage>
</organism>
<feature type="region of interest" description="Disordered" evidence="1">
    <location>
        <begin position="152"/>
        <end position="214"/>
    </location>
</feature>